<dbReference type="eggNOG" id="COG4538">
    <property type="taxonomic scope" value="Bacteria"/>
</dbReference>
<evidence type="ECO:0000313" key="3">
    <source>
        <dbReference type="Proteomes" id="UP000009175"/>
    </source>
</evidence>
<dbReference type="SUPFAM" id="SSF54427">
    <property type="entry name" value="NTF2-like"/>
    <property type="match status" value="1"/>
</dbReference>
<evidence type="ECO:0000259" key="1">
    <source>
        <dbReference type="Pfam" id="PF12680"/>
    </source>
</evidence>
<keyword evidence="3" id="KW-1185">Reference proteome</keyword>
<organism evidence="2 3">
    <name type="scientific">Shewanella amazonensis (strain ATCC BAA-1098 / SB2B)</name>
    <dbReference type="NCBI Taxonomy" id="326297"/>
    <lineage>
        <taxon>Bacteria</taxon>
        <taxon>Pseudomonadati</taxon>
        <taxon>Pseudomonadota</taxon>
        <taxon>Gammaproteobacteria</taxon>
        <taxon>Alteromonadales</taxon>
        <taxon>Shewanellaceae</taxon>
        <taxon>Shewanella</taxon>
    </lineage>
</organism>
<protein>
    <recommendedName>
        <fullName evidence="1">SnoaL-like domain-containing protein</fullName>
    </recommendedName>
</protein>
<dbReference type="HOGENOM" id="CLU_135625_1_0_6"/>
<name>A1SBG1_SHEAM</name>
<dbReference type="EMBL" id="CP000507">
    <property type="protein sequence ID" value="ABM01718.1"/>
    <property type="molecule type" value="Genomic_DNA"/>
</dbReference>
<sequence length="154" mass="17219">MLFLLVVKAAITPMTSGIAPYAQRLIYSEKGIKMTPEQLVQGQLDAYNAHDLDAFLRFFSDKVAVIRPPASKPVLQGKTEFTEFYRKERFCVPTLHAEVSNRMVLGNKVIDHEHITGLGPDAFEVAVVYEIQDGLIQTLWSFGADKIQGIPSHD</sequence>
<dbReference type="AlphaFoldDB" id="A1SBG1"/>
<feature type="domain" description="SnoaL-like" evidence="1">
    <location>
        <begin position="40"/>
        <end position="136"/>
    </location>
</feature>
<gene>
    <name evidence="2" type="ordered locus">Sama_3515</name>
</gene>
<dbReference type="CDD" id="cd00531">
    <property type="entry name" value="NTF2_like"/>
    <property type="match status" value="1"/>
</dbReference>
<accession>A1SBG1</accession>
<dbReference type="InterPro" id="IPR032710">
    <property type="entry name" value="NTF2-like_dom_sf"/>
</dbReference>
<proteinExistence type="predicted"/>
<evidence type="ECO:0000313" key="2">
    <source>
        <dbReference type="EMBL" id="ABM01718.1"/>
    </source>
</evidence>
<dbReference type="Gene3D" id="3.10.450.50">
    <property type="match status" value="1"/>
</dbReference>
<dbReference type="Proteomes" id="UP000009175">
    <property type="component" value="Chromosome"/>
</dbReference>
<dbReference type="Pfam" id="PF12680">
    <property type="entry name" value="SnoaL_2"/>
    <property type="match status" value="1"/>
</dbReference>
<dbReference type="KEGG" id="saz:Sama_3515"/>
<dbReference type="STRING" id="326297.Sama_3515"/>
<reference evidence="2 3" key="1">
    <citation type="submission" date="2006-12" db="EMBL/GenBank/DDBJ databases">
        <title>Complete sequence of Shewanella amazonensis SB2B.</title>
        <authorList>
            <consortium name="US DOE Joint Genome Institute"/>
            <person name="Copeland A."/>
            <person name="Lucas S."/>
            <person name="Lapidus A."/>
            <person name="Barry K."/>
            <person name="Detter J.C."/>
            <person name="Glavina del Rio T."/>
            <person name="Hammon N."/>
            <person name="Israni S."/>
            <person name="Dalin E."/>
            <person name="Tice H."/>
            <person name="Pitluck S."/>
            <person name="Munk A.C."/>
            <person name="Brettin T."/>
            <person name="Bruce D."/>
            <person name="Han C."/>
            <person name="Tapia R."/>
            <person name="Gilna P."/>
            <person name="Schmutz J."/>
            <person name="Larimer F."/>
            <person name="Land M."/>
            <person name="Hauser L."/>
            <person name="Kyrpides N."/>
            <person name="Mikhailova N."/>
            <person name="Fredrickson J."/>
            <person name="Richardson P."/>
        </authorList>
    </citation>
    <scope>NUCLEOTIDE SEQUENCE [LARGE SCALE GENOMIC DNA]</scope>
    <source>
        <strain evidence="3">ATCC BAA-1098 / SB2B</strain>
    </source>
</reference>
<dbReference type="InterPro" id="IPR037401">
    <property type="entry name" value="SnoaL-like"/>
</dbReference>